<proteinExistence type="predicted"/>
<dbReference type="PANTHER" id="PTHR12526">
    <property type="entry name" value="GLYCOSYLTRANSFERASE"/>
    <property type="match status" value="1"/>
</dbReference>
<evidence type="ECO:0000313" key="3">
    <source>
        <dbReference type="Proteomes" id="UP001597468"/>
    </source>
</evidence>
<evidence type="ECO:0000313" key="2">
    <source>
        <dbReference type="EMBL" id="MFD2517941.1"/>
    </source>
</evidence>
<reference evidence="3" key="1">
    <citation type="journal article" date="2019" name="Int. J. Syst. Evol. Microbiol.">
        <title>The Global Catalogue of Microorganisms (GCM) 10K type strain sequencing project: providing services to taxonomists for standard genome sequencing and annotation.</title>
        <authorList>
            <consortium name="The Broad Institute Genomics Platform"/>
            <consortium name="The Broad Institute Genome Sequencing Center for Infectious Disease"/>
            <person name="Wu L."/>
            <person name="Ma J."/>
        </authorList>
    </citation>
    <scope>NUCLEOTIDE SEQUENCE [LARGE SCALE GENOMIC DNA]</scope>
    <source>
        <strain evidence="3">KCTC 42585</strain>
    </source>
</reference>
<dbReference type="InterPro" id="IPR001296">
    <property type="entry name" value="Glyco_trans_1"/>
</dbReference>
<comment type="caution">
    <text evidence="2">The sequence shown here is derived from an EMBL/GenBank/DDBJ whole genome shotgun (WGS) entry which is preliminary data.</text>
</comment>
<accession>A0ABW5IXW8</accession>
<dbReference type="RefSeq" id="WP_380751114.1">
    <property type="nucleotide sequence ID" value="NZ_JBHULT010000008.1"/>
</dbReference>
<keyword evidence="2" id="KW-0808">Transferase</keyword>
<name>A0ABW5IXW8_9FLAO</name>
<feature type="domain" description="Glycosyl transferase family 1" evidence="1">
    <location>
        <begin position="180"/>
        <end position="341"/>
    </location>
</feature>
<dbReference type="EC" id="2.4.-.-" evidence="2"/>
<dbReference type="EMBL" id="JBHULT010000008">
    <property type="protein sequence ID" value="MFD2517941.1"/>
    <property type="molecule type" value="Genomic_DNA"/>
</dbReference>
<dbReference type="Proteomes" id="UP001597468">
    <property type="component" value="Unassembled WGS sequence"/>
</dbReference>
<sequence length="373" mass="41930">MNIALCSPSKNAYSETFIQAHKDFLKGNVFYYYSSELPGRLENGLVINSRKSRIIDIFKGHFHLNKYSLGEQALITSFKKNKIALVFAEFGPTGTRMIPICKKLTLPLIVHFHGVDASKYDVIKNNDNYREVFKYASYVITVSKEMYAKLLQLGCPEEKLVYNVYGPRDEFFEVSPGFQNPHFISIGRFVDKKAPYYNILAFSKVLKKYPQAKLFMAGKGALLNSSRNLVKYFKLDKNIIFLGVISSEEFRHHMEGSLALIQHSIIAEDGDSEGTPLSVLEASAAGLPVIATQHAGIKDVIINGETGLLVEEHDVEAMAAAMIQVLEQQNYAKKMGAAGKKYIQQNFTMERHISLLNKLIFKALSESFRKGTS</sequence>
<keyword evidence="2" id="KW-0328">Glycosyltransferase</keyword>
<organism evidence="2 3">
    <name type="scientific">Salinimicrobium flavum</name>
    <dbReference type="NCBI Taxonomy" id="1737065"/>
    <lineage>
        <taxon>Bacteria</taxon>
        <taxon>Pseudomonadati</taxon>
        <taxon>Bacteroidota</taxon>
        <taxon>Flavobacteriia</taxon>
        <taxon>Flavobacteriales</taxon>
        <taxon>Flavobacteriaceae</taxon>
        <taxon>Salinimicrobium</taxon>
    </lineage>
</organism>
<dbReference type="SUPFAM" id="SSF53756">
    <property type="entry name" value="UDP-Glycosyltransferase/glycogen phosphorylase"/>
    <property type="match status" value="1"/>
</dbReference>
<protein>
    <submittedName>
        <fullName evidence="2">Glycosyltransferase</fullName>
        <ecNumber evidence="2">2.4.-.-</ecNumber>
    </submittedName>
</protein>
<evidence type="ECO:0000259" key="1">
    <source>
        <dbReference type="Pfam" id="PF00534"/>
    </source>
</evidence>
<dbReference type="Gene3D" id="3.40.50.2000">
    <property type="entry name" value="Glycogen Phosphorylase B"/>
    <property type="match status" value="2"/>
</dbReference>
<dbReference type="GO" id="GO:0016757">
    <property type="term" value="F:glycosyltransferase activity"/>
    <property type="evidence" value="ECO:0007669"/>
    <property type="project" value="UniProtKB-KW"/>
</dbReference>
<dbReference type="Pfam" id="PF00534">
    <property type="entry name" value="Glycos_transf_1"/>
    <property type="match status" value="1"/>
</dbReference>
<gene>
    <name evidence="2" type="ORF">ACFSTG_08560</name>
</gene>
<keyword evidence="3" id="KW-1185">Reference proteome</keyword>